<reference evidence="3 4" key="1">
    <citation type="submission" date="2024-02" db="EMBL/GenBank/DDBJ databases">
        <title>Chromosome-scale genome assembly of the rough periwinkle Littorina saxatilis.</title>
        <authorList>
            <person name="De Jode A."/>
            <person name="Faria R."/>
            <person name="Formenti G."/>
            <person name="Sims Y."/>
            <person name="Smith T.P."/>
            <person name="Tracey A."/>
            <person name="Wood J.M.D."/>
            <person name="Zagrodzka Z.B."/>
            <person name="Johannesson K."/>
            <person name="Butlin R.K."/>
            <person name="Leder E.H."/>
        </authorList>
    </citation>
    <scope>NUCLEOTIDE SEQUENCE [LARGE SCALE GENOMIC DNA]</scope>
    <source>
        <strain evidence="3">Snail1</strain>
        <tissue evidence="3">Muscle</tissue>
    </source>
</reference>
<protein>
    <recommendedName>
        <fullName evidence="2">DALR anticodon binding domain-containing protein</fullName>
    </recommendedName>
</protein>
<gene>
    <name evidence="3" type="ORF">V1264_021171</name>
</gene>
<dbReference type="GO" id="GO:0006420">
    <property type="term" value="P:arginyl-tRNA aminoacylation"/>
    <property type="evidence" value="ECO:0007669"/>
    <property type="project" value="InterPro"/>
</dbReference>
<dbReference type="Proteomes" id="UP001374579">
    <property type="component" value="Unassembled WGS sequence"/>
</dbReference>
<dbReference type="EMBL" id="JBAMIC010000010">
    <property type="protein sequence ID" value="KAK7103041.1"/>
    <property type="molecule type" value="Genomic_DNA"/>
</dbReference>
<dbReference type="InterPro" id="IPR009080">
    <property type="entry name" value="tRNAsynth_Ia_anticodon-bd"/>
</dbReference>
<dbReference type="PANTHER" id="PTHR16043:SF1">
    <property type="entry name" value="DALR ANTICODON-BINDING DOMAIN-CONTAINING PROTEIN 3"/>
    <property type="match status" value="1"/>
</dbReference>
<feature type="region of interest" description="Disordered" evidence="1">
    <location>
        <begin position="216"/>
        <end position="235"/>
    </location>
</feature>
<dbReference type="GO" id="GO:0005524">
    <property type="term" value="F:ATP binding"/>
    <property type="evidence" value="ECO:0007669"/>
    <property type="project" value="InterPro"/>
</dbReference>
<accession>A0AAN9BDF2</accession>
<evidence type="ECO:0000313" key="4">
    <source>
        <dbReference type="Proteomes" id="UP001374579"/>
    </source>
</evidence>
<proteinExistence type="predicted"/>
<dbReference type="InterPro" id="IPR037380">
    <property type="entry name" value="DALRD3"/>
</dbReference>
<dbReference type="AlphaFoldDB" id="A0AAN9BDF2"/>
<name>A0AAN9BDF2_9CAEN</name>
<dbReference type="Pfam" id="PF05746">
    <property type="entry name" value="DALR_1"/>
    <property type="match status" value="1"/>
</dbReference>
<dbReference type="SMART" id="SM00836">
    <property type="entry name" value="DALR_1"/>
    <property type="match status" value="1"/>
</dbReference>
<sequence>MASEIEDRYCQLVKNALKETCVDSANIKVCRKSKDLTQGDFVIPRGVLDIDLDSETVKAVHLEDTIVRKTASDVLPMSRLSHDKYNSVIFFIDRKKAFGNIIQQVLTAGENYGLQPVGTRERVIVNPVDLHVCSTQDQSQAPTSLIQLRAVILLKHVLQLFIFNGYDAEIAQFPATENVQDLLDALNVETSSSVATDLDKTCEQLLEKAQVSSWREELTSNTERDQRKAREECGDGEKEKNSVVLNLRKYLADKGLQVGKNGYDKNLNLANVKLENGTMSDVLREAAVIELIMSGPGQAGIPTNAEGSKAVCVHLVSQSLAFTQQQADLIWRVCSPSPVPHALIQRHLVFGSVGRRKSSTSVVLDAKEFYNVRHTQMTQAAMMKYGDHDQGAAWDDMIAGLTAASISFDVLSSASSSQVQLDLSQDEGEGGVDNRSGPFVLYNCARLATLLQSFEQQVEQGVYPDLPDPSEIDFGLLREEEEWTLALLYVHGFPRLVQDTLTSWQQTQGITAGVQTHKVAHFLLNFAKILSSYYSRYHVLGGREAHLLPLMYARLSLVKAAHRVLCNGLRLLGLQPFAQL</sequence>
<dbReference type="Gene3D" id="1.10.730.10">
    <property type="entry name" value="Isoleucyl-tRNA Synthetase, Domain 1"/>
    <property type="match status" value="1"/>
</dbReference>
<dbReference type="SUPFAM" id="SSF47323">
    <property type="entry name" value="Anticodon-binding domain of a subclass of class I aminoacyl-tRNA synthetases"/>
    <property type="match status" value="1"/>
</dbReference>
<feature type="domain" description="DALR anticodon binding" evidence="2">
    <location>
        <begin position="440"/>
        <end position="580"/>
    </location>
</feature>
<evidence type="ECO:0000256" key="1">
    <source>
        <dbReference type="SAM" id="MobiDB-lite"/>
    </source>
</evidence>
<keyword evidence="4" id="KW-1185">Reference proteome</keyword>
<dbReference type="GO" id="GO:0106217">
    <property type="term" value="P:tRNA C3-cytosine methylation"/>
    <property type="evidence" value="ECO:0007669"/>
    <property type="project" value="TreeGrafter"/>
</dbReference>
<evidence type="ECO:0000313" key="3">
    <source>
        <dbReference type="EMBL" id="KAK7103041.1"/>
    </source>
</evidence>
<dbReference type="InterPro" id="IPR008909">
    <property type="entry name" value="DALR_anticod-bd"/>
</dbReference>
<dbReference type="GO" id="GO:0000049">
    <property type="term" value="F:tRNA binding"/>
    <property type="evidence" value="ECO:0007669"/>
    <property type="project" value="TreeGrafter"/>
</dbReference>
<comment type="caution">
    <text evidence="3">The sequence shown here is derived from an EMBL/GenBank/DDBJ whole genome shotgun (WGS) entry which is preliminary data.</text>
</comment>
<dbReference type="GO" id="GO:0004814">
    <property type="term" value="F:arginine-tRNA ligase activity"/>
    <property type="evidence" value="ECO:0007669"/>
    <property type="project" value="InterPro"/>
</dbReference>
<dbReference type="PANTHER" id="PTHR16043">
    <property type="entry name" value="DALRD3 PROTEIN"/>
    <property type="match status" value="1"/>
</dbReference>
<organism evidence="3 4">
    <name type="scientific">Littorina saxatilis</name>
    <dbReference type="NCBI Taxonomy" id="31220"/>
    <lineage>
        <taxon>Eukaryota</taxon>
        <taxon>Metazoa</taxon>
        <taxon>Spiralia</taxon>
        <taxon>Lophotrochozoa</taxon>
        <taxon>Mollusca</taxon>
        <taxon>Gastropoda</taxon>
        <taxon>Caenogastropoda</taxon>
        <taxon>Littorinimorpha</taxon>
        <taxon>Littorinoidea</taxon>
        <taxon>Littorinidae</taxon>
        <taxon>Littorina</taxon>
    </lineage>
</organism>
<evidence type="ECO:0000259" key="2">
    <source>
        <dbReference type="SMART" id="SM00836"/>
    </source>
</evidence>